<keyword evidence="6" id="KW-0482">Metalloprotease</keyword>
<keyword evidence="5" id="KW-0862">Zinc</keyword>
<dbReference type="Pfam" id="PF05649">
    <property type="entry name" value="Peptidase_M13_N"/>
    <property type="match status" value="1"/>
</dbReference>
<comment type="cofactor">
    <cofactor evidence="1">
        <name>Zn(2+)</name>
        <dbReference type="ChEBI" id="CHEBI:29105"/>
    </cofactor>
</comment>
<dbReference type="Gene3D" id="1.10.1380.10">
    <property type="entry name" value="Neutral endopeptidase , domain2"/>
    <property type="match status" value="1"/>
</dbReference>
<keyword evidence="4" id="KW-0378">Hydrolase</keyword>
<reference evidence="9 10" key="1">
    <citation type="submission" date="2018-05" db="EMBL/GenBank/DDBJ databases">
        <authorList>
            <person name="Datahose"/>
        </authorList>
    </citation>
    <scope>NUCLEOTIDE SEQUENCE</scope>
</reference>
<evidence type="ECO:0000256" key="1">
    <source>
        <dbReference type="ARBA" id="ARBA00001947"/>
    </source>
</evidence>
<dbReference type="InterPro" id="IPR042089">
    <property type="entry name" value="Peptidase_M13_dom_2"/>
</dbReference>
<keyword evidence="2" id="KW-0645">Protease</keyword>
<dbReference type="GO" id="GO:0004222">
    <property type="term" value="F:metalloendopeptidase activity"/>
    <property type="evidence" value="ECO:0007669"/>
    <property type="project" value="InterPro"/>
</dbReference>
<reference evidence="9" key="4">
    <citation type="submission" date="2025-09" db="UniProtKB">
        <authorList>
            <consortium name="Ensembl"/>
        </authorList>
    </citation>
    <scope>IDENTIFICATION</scope>
</reference>
<evidence type="ECO:0000259" key="8">
    <source>
        <dbReference type="Pfam" id="PF05649"/>
    </source>
</evidence>
<dbReference type="InterPro" id="IPR000718">
    <property type="entry name" value="Peptidase_M13"/>
</dbReference>
<dbReference type="Ensembl" id="ENSACLT00000090589.1">
    <property type="protein sequence ID" value="ENSACLP00000081431.1"/>
    <property type="gene ID" value="ENSACLG00000009510.2"/>
</dbReference>
<dbReference type="InterPro" id="IPR008753">
    <property type="entry name" value="Peptidase_M13_N"/>
</dbReference>
<accession>A0AAX7VZ21</accession>
<evidence type="ECO:0000259" key="7">
    <source>
        <dbReference type="Pfam" id="PF01431"/>
    </source>
</evidence>
<keyword evidence="3" id="KW-0479">Metal-binding</keyword>
<sequence>MNKELDARPMLRTLKQPEFRWPVVGDGRGGEYQWSESQWSLLKTLAAMRNQHSKSVLIRLYVSPDDKNSSHYIIKLDQASLSLPSREDYITNTSSAQAYRAALLSLMVDVAVMLGAPEKDALTQMEKALAFETKVAHILIPYENRTSESMYHKYTLSRLQRSIPQFDWLNFVKTVVESKGDPDRSISSSEPVIVRVPQYFKELMKLIEATDPRTVANYVQWRTVFSRITALSRRFLYRYLDYARVTTGTTSLTPRWDKCVNYVENSLVYATGRLFVNTHFQEDKKHLMEELIDGIRWAFIDMLEKENDWMDDLTKKRAVEKAHAVLAKVGYPEFILNDTYLNEDLKQLELKENDYYGNVMQTLKFIAQSDLSWLRKSVPRTEWFTNPTTVNAFYSSSTNQIRFPAGELQKPFFWGKEYPRSLSYGAIGVIVGHELTHGFDNNGRKYDKNGNLEQWWSNSSIEAFNEKTQCMINQYNGYHWKEAGLNVRKQSECAKIYLKKEEKTADVV</sequence>
<evidence type="ECO:0000313" key="9">
    <source>
        <dbReference type="Ensembl" id="ENSACLP00000081431.1"/>
    </source>
</evidence>
<dbReference type="GO" id="GO:0016485">
    <property type="term" value="P:protein processing"/>
    <property type="evidence" value="ECO:0007669"/>
    <property type="project" value="TreeGrafter"/>
</dbReference>
<protein>
    <recommendedName>
        <fullName evidence="11">Phosphate regulating endopeptidase homolog, X-linked</fullName>
    </recommendedName>
</protein>
<reference evidence="9" key="3">
    <citation type="submission" date="2025-08" db="UniProtKB">
        <authorList>
            <consortium name="Ensembl"/>
        </authorList>
    </citation>
    <scope>IDENTIFICATION</scope>
</reference>
<dbReference type="PRINTS" id="PR00786">
    <property type="entry name" value="NEPRILYSIN"/>
</dbReference>
<dbReference type="InterPro" id="IPR018497">
    <property type="entry name" value="Peptidase_M13_C"/>
</dbReference>
<dbReference type="PROSITE" id="PS51885">
    <property type="entry name" value="NEPRILYSIN"/>
    <property type="match status" value="1"/>
</dbReference>
<dbReference type="GO" id="GO:0046872">
    <property type="term" value="F:metal ion binding"/>
    <property type="evidence" value="ECO:0007669"/>
    <property type="project" value="UniProtKB-KW"/>
</dbReference>
<evidence type="ECO:0008006" key="11">
    <source>
        <dbReference type="Google" id="ProtNLM"/>
    </source>
</evidence>
<dbReference type="PANTHER" id="PTHR11733">
    <property type="entry name" value="ZINC METALLOPROTEASE FAMILY M13 NEPRILYSIN-RELATED"/>
    <property type="match status" value="1"/>
</dbReference>
<evidence type="ECO:0000313" key="10">
    <source>
        <dbReference type="Proteomes" id="UP000265100"/>
    </source>
</evidence>
<proteinExistence type="predicted"/>
<keyword evidence="10" id="KW-1185">Reference proteome</keyword>
<evidence type="ECO:0000256" key="3">
    <source>
        <dbReference type="ARBA" id="ARBA00022723"/>
    </source>
</evidence>
<feature type="domain" description="Peptidase M13 C-terminal" evidence="7">
    <location>
        <begin position="391"/>
        <end position="505"/>
    </location>
</feature>
<reference evidence="10" key="2">
    <citation type="submission" date="2023-03" db="EMBL/GenBank/DDBJ databases">
        <authorList>
            <consortium name="Wellcome Sanger Institute Data Sharing"/>
        </authorList>
    </citation>
    <scope>NUCLEOTIDE SEQUENCE [LARGE SCALE GENOMIC DNA]</scope>
</reference>
<evidence type="ECO:0000256" key="5">
    <source>
        <dbReference type="ARBA" id="ARBA00022833"/>
    </source>
</evidence>
<dbReference type="AlphaFoldDB" id="A0AAX7VZ21"/>
<feature type="domain" description="Peptidase M13 N-terminal" evidence="8">
    <location>
        <begin position="5"/>
        <end position="332"/>
    </location>
</feature>
<dbReference type="GO" id="GO:0005886">
    <property type="term" value="C:plasma membrane"/>
    <property type="evidence" value="ECO:0007669"/>
    <property type="project" value="TreeGrafter"/>
</dbReference>
<dbReference type="GeneTree" id="ENSGT00940000157313"/>
<dbReference type="PANTHER" id="PTHR11733:SF133">
    <property type="entry name" value="PHOSPHATE-REGULATING NEUTRAL ENDOPEPTIDASE PHEX"/>
    <property type="match status" value="1"/>
</dbReference>
<gene>
    <name evidence="9" type="primary">PHEX</name>
</gene>
<evidence type="ECO:0000256" key="2">
    <source>
        <dbReference type="ARBA" id="ARBA00022670"/>
    </source>
</evidence>
<dbReference type="Proteomes" id="UP000265100">
    <property type="component" value="Chromosome 9"/>
</dbReference>
<dbReference type="InterPro" id="IPR024079">
    <property type="entry name" value="MetalloPept_cat_dom_sf"/>
</dbReference>
<name>A0AAX7VZ21_ASTCA</name>
<dbReference type="CDD" id="cd08662">
    <property type="entry name" value="M13"/>
    <property type="match status" value="1"/>
</dbReference>
<dbReference type="Gene3D" id="3.40.390.10">
    <property type="entry name" value="Collagenase (Catalytic Domain)"/>
    <property type="match status" value="1"/>
</dbReference>
<organism evidence="9 10">
    <name type="scientific">Astatotilapia calliptera</name>
    <name type="common">Eastern happy</name>
    <name type="synonym">Chromis callipterus</name>
    <dbReference type="NCBI Taxonomy" id="8154"/>
    <lineage>
        <taxon>Eukaryota</taxon>
        <taxon>Metazoa</taxon>
        <taxon>Chordata</taxon>
        <taxon>Craniata</taxon>
        <taxon>Vertebrata</taxon>
        <taxon>Euteleostomi</taxon>
        <taxon>Actinopterygii</taxon>
        <taxon>Neopterygii</taxon>
        <taxon>Teleostei</taxon>
        <taxon>Neoteleostei</taxon>
        <taxon>Acanthomorphata</taxon>
        <taxon>Ovalentaria</taxon>
        <taxon>Cichlomorphae</taxon>
        <taxon>Cichliformes</taxon>
        <taxon>Cichlidae</taxon>
        <taxon>African cichlids</taxon>
        <taxon>Pseudocrenilabrinae</taxon>
        <taxon>Haplochromini</taxon>
        <taxon>Astatotilapia</taxon>
    </lineage>
</organism>
<dbReference type="Pfam" id="PF01431">
    <property type="entry name" value="Peptidase_M13"/>
    <property type="match status" value="1"/>
</dbReference>
<dbReference type="SUPFAM" id="SSF55486">
    <property type="entry name" value="Metalloproteases ('zincins'), catalytic domain"/>
    <property type="match status" value="1"/>
</dbReference>
<evidence type="ECO:0000256" key="6">
    <source>
        <dbReference type="ARBA" id="ARBA00023049"/>
    </source>
</evidence>
<evidence type="ECO:0000256" key="4">
    <source>
        <dbReference type="ARBA" id="ARBA00022801"/>
    </source>
</evidence>